<keyword evidence="2" id="KW-1185">Reference proteome</keyword>
<gene>
    <name evidence="1" type="ORF">CTI12_AA455980</name>
</gene>
<dbReference type="Proteomes" id="UP000245207">
    <property type="component" value="Unassembled WGS sequence"/>
</dbReference>
<organism evidence="1 2">
    <name type="scientific">Artemisia annua</name>
    <name type="common">Sweet wormwood</name>
    <dbReference type="NCBI Taxonomy" id="35608"/>
    <lineage>
        <taxon>Eukaryota</taxon>
        <taxon>Viridiplantae</taxon>
        <taxon>Streptophyta</taxon>
        <taxon>Embryophyta</taxon>
        <taxon>Tracheophyta</taxon>
        <taxon>Spermatophyta</taxon>
        <taxon>Magnoliopsida</taxon>
        <taxon>eudicotyledons</taxon>
        <taxon>Gunneridae</taxon>
        <taxon>Pentapetalae</taxon>
        <taxon>asterids</taxon>
        <taxon>campanulids</taxon>
        <taxon>Asterales</taxon>
        <taxon>Asteraceae</taxon>
        <taxon>Asteroideae</taxon>
        <taxon>Anthemideae</taxon>
        <taxon>Artemisiinae</taxon>
        <taxon>Artemisia</taxon>
    </lineage>
</organism>
<protein>
    <submittedName>
        <fullName evidence="1">Uncharacterized protein</fullName>
    </submittedName>
</protein>
<proteinExistence type="predicted"/>
<evidence type="ECO:0000313" key="2">
    <source>
        <dbReference type="Proteomes" id="UP000245207"/>
    </source>
</evidence>
<evidence type="ECO:0000313" key="1">
    <source>
        <dbReference type="EMBL" id="PWA51323.1"/>
    </source>
</evidence>
<name>A0A2U1LQM9_ARTAN</name>
<sequence>MLEDLGYTDRTLVFTHFRIPVESLDDGLLPLMSDKDARRLVECVPIFKELELYIETGVSLVECQMIERMTTKGKGVVIEEIVDHDVNDVVGKDLDGEAGNSGKLLLLECHKTSQPEKARPVYDIDSENDFPPTFCAEKMFANHTKSLSDGFQFRRLLEEIDQEFMVEDSSEDSLESIDVLNFVDEGDLHTWISVEEVDQGIDVEWQDDPYHLVDVPEPEEPQEISDMFAEIDQALDELNDVVAAEKGTEMYAIFAEPISFNLVPLMVVGEETFTILDVDGEQIVCDGAVIPNDLCAKVVGDEGFISAVDGDVFTNKVVAK</sequence>
<dbReference type="EMBL" id="PKPP01008194">
    <property type="protein sequence ID" value="PWA51323.1"/>
    <property type="molecule type" value="Genomic_DNA"/>
</dbReference>
<reference evidence="1 2" key="1">
    <citation type="journal article" date="2018" name="Mol. Plant">
        <title>The genome of Artemisia annua provides insight into the evolution of Asteraceae family and artemisinin biosynthesis.</title>
        <authorList>
            <person name="Shen Q."/>
            <person name="Zhang L."/>
            <person name="Liao Z."/>
            <person name="Wang S."/>
            <person name="Yan T."/>
            <person name="Shi P."/>
            <person name="Liu M."/>
            <person name="Fu X."/>
            <person name="Pan Q."/>
            <person name="Wang Y."/>
            <person name="Lv Z."/>
            <person name="Lu X."/>
            <person name="Zhang F."/>
            <person name="Jiang W."/>
            <person name="Ma Y."/>
            <person name="Chen M."/>
            <person name="Hao X."/>
            <person name="Li L."/>
            <person name="Tang Y."/>
            <person name="Lv G."/>
            <person name="Zhou Y."/>
            <person name="Sun X."/>
            <person name="Brodelius P.E."/>
            <person name="Rose J.K.C."/>
            <person name="Tang K."/>
        </authorList>
    </citation>
    <scope>NUCLEOTIDE SEQUENCE [LARGE SCALE GENOMIC DNA]</scope>
    <source>
        <strain evidence="2">cv. Huhao1</strain>
        <tissue evidence="1">Leaf</tissue>
    </source>
</reference>
<comment type="caution">
    <text evidence="1">The sequence shown here is derived from an EMBL/GenBank/DDBJ whole genome shotgun (WGS) entry which is preliminary data.</text>
</comment>
<dbReference type="AlphaFoldDB" id="A0A2U1LQM9"/>
<accession>A0A2U1LQM9</accession>